<proteinExistence type="predicted"/>
<sequence>MFDYIVLVAMNNMLDQQRTINCCTNDTCVLIQRVARGNFQHVNHSFHAPYIDMWLCSHSSIPSEELSSYRILQGDKEQKQ</sequence>
<name>A0ABD0V4T6_DENTH</name>
<dbReference type="EMBL" id="JANQDX010000009">
    <property type="protein sequence ID" value="KAL0919613.1"/>
    <property type="molecule type" value="Genomic_DNA"/>
</dbReference>
<comment type="caution">
    <text evidence="1">The sequence shown here is derived from an EMBL/GenBank/DDBJ whole genome shotgun (WGS) entry which is preliminary data.</text>
</comment>
<reference evidence="1 2" key="1">
    <citation type="journal article" date="2024" name="Plant Biotechnol. J.">
        <title>Dendrobium thyrsiflorum genome and its molecular insights into genes involved in important horticultural traits.</title>
        <authorList>
            <person name="Chen B."/>
            <person name="Wang J.Y."/>
            <person name="Zheng P.J."/>
            <person name="Li K.L."/>
            <person name="Liang Y.M."/>
            <person name="Chen X.F."/>
            <person name="Zhang C."/>
            <person name="Zhao X."/>
            <person name="He X."/>
            <person name="Zhang G.Q."/>
            <person name="Liu Z.J."/>
            <person name="Xu Q."/>
        </authorList>
    </citation>
    <scope>NUCLEOTIDE SEQUENCE [LARGE SCALE GENOMIC DNA]</scope>
    <source>
        <strain evidence="1">GZMU011</strain>
    </source>
</reference>
<protein>
    <submittedName>
        <fullName evidence="1">Uncharacterized protein</fullName>
    </submittedName>
</protein>
<dbReference type="Proteomes" id="UP001552299">
    <property type="component" value="Unassembled WGS sequence"/>
</dbReference>
<gene>
    <name evidence="1" type="ORF">M5K25_011721</name>
</gene>
<accession>A0ABD0V4T6</accession>
<keyword evidence="2" id="KW-1185">Reference proteome</keyword>
<evidence type="ECO:0000313" key="1">
    <source>
        <dbReference type="EMBL" id="KAL0919613.1"/>
    </source>
</evidence>
<organism evidence="1 2">
    <name type="scientific">Dendrobium thyrsiflorum</name>
    <name type="common">Pinecone-like raceme dendrobium</name>
    <name type="synonym">Orchid</name>
    <dbReference type="NCBI Taxonomy" id="117978"/>
    <lineage>
        <taxon>Eukaryota</taxon>
        <taxon>Viridiplantae</taxon>
        <taxon>Streptophyta</taxon>
        <taxon>Embryophyta</taxon>
        <taxon>Tracheophyta</taxon>
        <taxon>Spermatophyta</taxon>
        <taxon>Magnoliopsida</taxon>
        <taxon>Liliopsida</taxon>
        <taxon>Asparagales</taxon>
        <taxon>Orchidaceae</taxon>
        <taxon>Epidendroideae</taxon>
        <taxon>Malaxideae</taxon>
        <taxon>Dendrobiinae</taxon>
        <taxon>Dendrobium</taxon>
    </lineage>
</organism>
<evidence type="ECO:0000313" key="2">
    <source>
        <dbReference type="Proteomes" id="UP001552299"/>
    </source>
</evidence>
<dbReference type="AlphaFoldDB" id="A0ABD0V4T6"/>